<keyword evidence="2" id="KW-1185">Reference proteome</keyword>
<proteinExistence type="predicted"/>
<dbReference type="Proteomes" id="UP001642520">
    <property type="component" value="Unassembled WGS sequence"/>
</dbReference>
<comment type="caution">
    <text evidence="1">The sequence shown here is derived from an EMBL/GenBank/DDBJ whole genome shotgun (WGS) entry which is preliminary data.</text>
</comment>
<gene>
    <name evidence="1" type="ORF">XYLVIOL_LOCUS1089</name>
</gene>
<organism evidence="1 2">
    <name type="scientific">Xylocopa violacea</name>
    <name type="common">Violet carpenter bee</name>
    <name type="synonym">Apis violacea</name>
    <dbReference type="NCBI Taxonomy" id="135666"/>
    <lineage>
        <taxon>Eukaryota</taxon>
        <taxon>Metazoa</taxon>
        <taxon>Ecdysozoa</taxon>
        <taxon>Arthropoda</taxon>
        <taxon>Hexapoda</taxon>
        <taxon>Insecta</taxon>
        <taxon>Pterygota</taxon>
        <taxon>Neoptera</taxon>
        <taxon>Endopterygota</taxon>
        <taxon>Hymenoptera</taxon>
        <taxon>Apocrita</taxon>
        <taxon>Aculeata</taxon>
        <taxon>Apoidea</taxon>
        <taxon>Anthophila</taxon>
        <taxon>Apidae</taxon>
        <taxon>Xylocopa</taxon>
        <taxon>Xylocopa</taxon>
    </lineage>
</organism>
<dbReference type="EMBL" id="CAXAJV020001281">
    <property type="protein sequence ID" value="CAL7934562.1"/>
    <property type="molecule type" value="Genomic_DNA"/>
</dbReference>
<sequence length="124" mass="14111">MDTKLDKIICDLCPLSHFNRSGCTVTTCNWPLLNVERQRTNQPYCRKIEPIKAVRFAQPVNSPQNYGRCTNLMYRPLVQGGFGYRGVYKLVPLDFPPTCAVLSRAAPVRPTDFRGMTVYCRSCC</sequence>
<name>A0ABP1N2E5_XYLVO</name>
<evidence type="ECO:0000313" key="2">
    <source>
        <dbReference type="Proteomes" id="UP001642520"/>
    </source>
</evidence>
<accession>A0ABP1N2E5</accession>
<evidence type="ECO:0000313" key="1">
    <source>
        <dbReference type="EMBL" id="CAL7934562.1"/>
    </source>
</evidence>
<reference evidence="1 2" key="1">
    <citation type="submission" date="2024-08" db="EMBL/GenBank/DDBJ databases">
        <authorList>
            <person name="Will J Nash"/>
            <person name="Angela Man"/>
            <person name="Seanna McTaggart"/>
            <person name="Kendall Baker"/>
            <person name="Tom Barker"/>
            <person name="Leah Catchpole"/>
            <person name="Alex Durrant"/>
            <person name="Karim Gharbi"/>
            <person name="Naomi Irish"/>
            <person name="Gemy Kaithakottil"/>
            <person name="Debby Ku"/>
            <person name="Aaliyah Providence"/>
            <person name="Felix Shaw"/>
            <person name="David Swarbreck"/>
            <person name="Chris Watkins"/>
            <person name="Ann M. McCartney"/>
            <person name="Giulio Formenti"/>
            <person name="Alice Mouton"/>
            <person name="Noel Vella"/>
            <person name="Bjorn M von Reumont"/>
            <person name="Adriana Vella"/>
            <person name="Wilfried Haerty"/>
        </authorList>
    </citation>
    <scope>NUCLEOTIDE SEQUENCE [LARGE SCALE GENOMIC DNA]</scope>
</reference>
<protein>
    <submittedName>
        <fullName evidence="1">Uncharacterized protein</fullName>
    </submittedName>
</protein>